<dbReference type="GO" id="GO:0004553">
    <property type="term" value="F:hydrolase activity, hydrolyzing O-glycosyl compounds"/>
    <property type="evidence" value="ECO:0007669"/>
    <property type="project" value="InterPro"/>
</dbReference>
<dbReference type="PROSITE" id="PS51766">
    <property type="entry name" value="DOCKERIN"/>
    <property type="match status" value="1"/>
</dbReference>
<dbReference type="SUPFAM" id="SSF63446">
    <property type="entry name" value="Type I dockerin domain"/>
    <property type="match status" value="1"/>
</dbReference>
<evidence type="ECO:0000313" key="4">
    <source>
        <dbReference type="Proteomes" id="UP000021369"/>
    </source>
</evidence>
<dbReference type="OrthoDB" id="1816085at2"/>
<reference evidence="3 4" key="1">
    <citation type="submission" date="2013-06" db="EMBL/GenBank/DDBJ databases">
        <title>Rumen cellulosomics: divergent fiber-degrading strategies revealed by comparative genome-wide analysis of six Ruminococcal strains.</title>
        <authorList>
            <person name="Dassa B."/>
            <person name="Borovok I."/>
            <person name="Lamed R."/>
            <person name="Flint H."/>
            <person name="Yeoman C.J."/>
            <person name="White B."/>
            <person name="Bayer E.A."/>
        </authorList>
    </citation>
    <scope>NUCLEOTIDE SEQUENCE [LARGE SCALE GENOMIC DNA]</scope>
    <source>
        <strain evidence="3 4">SY3</strain>
    </source>
</reference>
<gene>
    <name evidence="3" type="ORF">RASY3_04885</name>
</gene>
<dbReference type="AlphaFoldDB" id="A0A011WSV1"/>
<dbReference type="EMBL" id="JEOB01000002">
    <property type="protein sequence ID" value="EXM40075.1"/>
    <property type="molecule type" value="Genomic_DNA"/>
</dbReference>
<dbReference type="InterPro" id="IPR018247">
    <property type="entry name" value="EF_Hand_1_Ca_BS"/>
</dbReference>
<evidence type="ECO:0000313" key="3">
    <source>
        <dbReference type="EMBL" id="EXM40075.1"/>
    </source>
</evidence>
<dbReference type="Gene3D" id="1.10.1330.10">
    <property type="entry name" value="Dockerin domain"/>
    <property type="match status" value="1"/>
</dbReference>
<evidence type="ECO:0000256" key="1">
    <source>
        <dbReference type="SAM" id="SignalP"/>
    </source>
</evidence>
<keyword evidence="4" id="KW-1185">Reference proteome</keyword>
<proteinExistence type="predicted"/>
<dbReference type="Proteomes" id="UP000021369">
    <property type="component" value="Unassembled WGS sequence"/>
</dbReference>
<dbReference type="RefSeq" id="WP_037285688.1">
    <property type="nucleotide sequence ID" value="NZ_JEOB01000002.1"/>
</dbReference>
<feature type="chain" id="PRO_5038793545" description="Dockerin domain-containing protein" evidence="1">
    <location>
        <begin position="28"/>
        <end position="469"/>
    </location>
</feature>
<keyword evidence="1" id="KW-0732">Signal</keyword>
<accession>A0A011WSV1</accession>
<feature type="signal peptide" evidence="1">
    <location>
        <begin position="1"/>
        <end position="27"/>
    </location>
</feature>
<dbReference type="PROSITE" id="PS00018">
    <property type="entry name" value="EF_HAND_1"/>
    <property type="match status" value="1"/>
</dbReference>
<protein>
    <recommendedName>
        <fullName evidence="2">Dockerin domain-containing protein</fullName>
    </recommendedName>
</protein>
<dbReference type="GO" id="GO:0000272">
    <property type="term" value="P:polysaccharide catabolic process"/>
    <property type="evidence" value="ECO:0007669"/>
    <property type="project" value="InterPro"/>
</dbReference>
<feature type="domain" description="Dockerin" evidence="2">
    <location>
        <begin position="403"/>
        <end position="469"/>
    </location>
</feature>
<name>A0A011WSV1_RUMAL</name>
<dbReference type="PATRIC" id="fig|1341156.4.peg.1398"/>
<dbReference type="InterPro" id="IPR016134">
    <property type="entry name" value="Dockerin_dom"/>
</dbReference>
<organism evidence="3 4">
    <name type="scientific">Ruminococcus albus SY3</name>
    <dbReference type="NCBI Taxonomy" id="1341156"/>
    <lineage>
        <taxon>Bacteria</taxon>
        <taxon>Bacillati</taxon>
        <taxon>Bacillota</taxon>
        <taxon>Clostridia</taxon>
        <taxon>Eubacteriales</taxon>
        <taxon>Oscillospiraceae</taxon>
        <taxon>Ruminococcus</taxon>
    </lineage>
</organism>
<sequence length="469" mass="50575">MNIFKKRITSVSTALMLSISVFSGLPAGVLKADAAAVYDLVIDNVRVDSANCKDILGNGVFRYEPSTQTLIINGDYGEKNNTIVDSEIDGLTVNVIADSNLKGSFSFSADTTITGAGKLSLENYDSYYAIAVHHETSLNITDANLDIGGIYAIIGYDEYEKGIYVENSFLTAHGEEAAVKDFDYVSLTKCTLTKPNDGLYGGGGIYNSDAITYAFDVRIIPSYDLWIDSKQANADNCDDILGNGKFYYDPDHRVLGVAGNIEHSSDEELIYSMVPDLTIDLVKDIEMSGYIALYGDTTIMGDGSLTIRSNNETCIRNEHCKLTFDNIRVSAYGNVGIGSPSGTIEVINSDITATGKEQAIVFKNGGFSLTDSIITEPTPSLVGTDTIYDSSSEKADFVKIKKTVYKSGDVNGDDIVNITDITLTAAQVKGKKMLSTEQKNRADVNSSGSVNITDIIMIAAHVKGKKLLV</sequence>
<dbReference type="InterPro" id="IPR036439">
    <property type="entry name" value="Dockerin_dom_sf"/>
</dbReference>
<dbReference type="Pfam" id="PF00404">
    <property type="entry name" value="Dockerin_1"/>
    <property type="match status" value="1"/>
</dbReference>
<evidence type="ECO:0000259" key="2">
    <source>
        <dbReference type="PROSITE" id="PS51766"/>
    </source>
</evidence>
<comment type="caution">
    <text evidence="3">The sequence shown here is derived from an EMBL/GenBank/DDBJ whole genome shotgun (WGS) entry which is preliminary data.</text>
</comment>
<dbReference type="CDD" id="cd14256">
    <property type="entry name" value="Dockerin_I"/>
    <property type="match status" value="1"/>
</dbReference>
<dbReference type="InterPro" id="IPR002105">
    <property type="entry name" value="Dockerin_1_rpt"/>
</dbReference>